<dbReference type="PANTHER" id="PTHR33777:SF1">
    <property type="entry name" value="UPF0045 PROTEIN ECM15"/>
    <property type="match status" value="1"/>
</dbReference>
<dbReference type="Proteomes" id="UP000004773">
    <property type="component" value="Unassembled WGS sequence"/>
</dbReference>
<dbReference type="GO" id="GO:0005829">
    <property type="term" value="C:cytosol"/>
    <property type="evidence" value="ECO:0007669"/>
    <property type="project" value="TreeGrafter"/>
</dbReference>
<dbReference type="InterPro" id="IPR051614">
    <property type="entry name" value="UPF0045_domain"/>
</dbReference>
<evidence type="ECO:0000313" key="3">
    <source>
        <dbReference type="EMBL" id="EGF88365.1"/>
    </source>
</evidence>
<evidence type="ECO:0000256" key="1">
    <source>
        <dbReference type="ARBA" id="ARBA00010272"/>
    </source>
</evidence>
<feature type="domain" description="Thiamine-binding protein" evidence="2">
    <location>
        <begin position="7"/>
        <end position="91"/>
    </location>
</feature>
<evidence type="ECO:0000313" key="4">
    <source>
        <dbReference type="Proteomes" id="UP000004773"/>
    </source>
</evidence>
<dbReference type="RefSeq" id="WP_003147158.1">
    <property type="nucleotide sequence ID" value="NZ_GL883583.1"/>
</dbReference>
<dbReference type="InterPro" id="IPR029756">
    <property type="entry name" value="MTH1187/YkoF-like"/>
</dbReference>
<name>A0AA87BAL6_9BACL</name>
<dbReference type="AlphaFoldDB" id="A0AA87BAL6"/>
<dbReference type="EMBL" id="ACRO01000016">
    <property type="protein sequence ID" value="EGF88365.1"/>
    <property type="molecule type" value="Genomic_DNA"/>
</dbReference>
<gene>
    <name evidence="3" type="ORF">HMPREF0428_01061</name>
</gene>
<comment type="caution">
    <text evidence="3">The sequence shown here is derived from an EMBL/GenBank/DDBJ whole genome shotgun (WGS) entry which is preliminary data.</text>
</comment>
<accession>A0AA87BAL6</accession>
<sequence length="93" mass="10584">MINCSIALQILPLDNHDGRLKIIDKVIYFLQNKHSNLKVTPFETVIEGEFNDLMDTLKECLVLAGEDSKNIFANVKINYGDVLTIDEKISKFN</sequence>
<comment type="similarity">
    <text evidence="1">Belongs to the UPF0045 family.</text>
</comment>
<dbReference type="Pfam" id="PF01910">
    <property type="entry name" value="Thiamine_BP"/>
    <property type="match status" value="1"/>
</dbReference>
<organism evidence="3 4">
    <name type="scientific">Gemella haemolysans M341</name>
    <dbReference type="NCBI Taxonomy" id="562981"/>
    <lineage>
        <taxon>Bacteria</taxon>
        <taxon>Bacillati</taxon>
        <taxon>Bacillota</taxon>
        <taxon>Bacilli</taxon>
        <taxon>Bacillales</taxon>
        <taxon>Gemellaceae</taxon>
        <taxon>Gemella</taxon>
    </lineage>
</organism>
<proteinExistence type="inferred from homology"/>
<protein>
    <recommendedName>
        <fullName evidence="2">Thiamine-binding protein domain-containing protein</fullName>
    </recommendedName>
</protein>
<dbReference type="PANTHER" id="PTHR33777">
    <property type="entry name" value="UPF0045 PROTEIN ECM15"/>
    <property type="match status" value="1"/>
</dbReference>
<reference evidence="3 4" key="1">
    <citation type="submission" date="2011-03" db="EMBL/GenBank/DDBJ databases">
        <title>The Genome Sequence of Gemella haemolysans M341.</title>
        <authorList>
            <consortium name="The Broad Institute Genome Sequencing Platform"/>
            <consortium name="The Broad Institute Genome Sequencing Center for Infectious Disease"/>
            <person name="Earl A."/>
            <person name="Ward D."/>
            <person name="Feldgarden M."/>
            <person name="Gevers D."/>
            <person name="Sibley C.D."/>
            <person name="Field T.R."/>
            <person name="Grinwis M."/>
            <person name="Eshaghurshan C.S."/>
            <person name="Surette M.G."/>
            <person name="Young S.K."/>
            <person name="Zeng Q."/>
            <person name="Gargeya S."/>
            <person name="Fitzgerald M."/>
            <person name="Haas B."/>
            <person name="Abouelleil A."/>
            <person name="Alvarado L."/>
            <person name="Arachchi H.M."/>
            <person name="Berlin A."/>
            <person name="Brown A."/>
            <person name="Chapman S.B."/>
            <person name="Chen Z."/>
            <person name="Dunbar C."/>
            <person name="Freedman E."/>
            <person name="Gearin G."/>
            <person name="Gellesch M."/>
            <person name="Goldberg J."/>
            <person name="Griggs A."/>
            <person name="Gujja S."/>
            <person name="Heilman E.R."/>
            <person name="Heiman D."/>
            <person name="Howarth C."/>
            <person name="Larson L."/>
            <person name="Lui A."/>
            <person name="MacDonald P.J.P."/>
            <person name="Mehta T."/>
            <person name="Montmayeur A."/>
            <person name="Murphy C."/>
            <person name="Neiman D."/>
            <person name="Pearson M."/>
            <person name="Priest M."/>
            <person name="Roberts A."/>
            <person name="Saif S."/>
            <person name="Shea T."/>
            <person name="Shenoy N."/>
            <person name="Sisk P."/>
            <person name="Stolte C."/>
            <person name="Sykes S."/>
            <person name="White J."/>
            <person name="Yandava C."/>
            <person name="Wortman J."/>
            <person name="Nusbaum C."/>
            <person name="Birren B."/>
        </authorList>
    </citation>
    <scope>NUCLEOTIDE SEQUENCE [LARGE SCALE GENOMIC DNA]</scope>
    <source>
        <strain evidence="3 4">M341</strain>
    </source>
</reference>
<dbReference type="Gene3D" id="3.30.70.930">
    <property type="match status" value="1"/>
</dbReference>
<dbReference type="SUPFAM" id="SSF89957">
    <property type="entry name" value="MTH1187/YkoF-like"/>
    <property type="match status" value="1"/>
</dbReference>
<dbReference type="InterPro" id="IPR002767">
    <property type="entry name" value="Thiamine_BP"/>
</dbReference>
<evidence type="ECO:0000259" key="2">
    <source>
        <dbReference type="Pfam" id="PF01910"/>
    </source>
</evidence>